<reference evidence="1 2" key="1">
    <citation type="submission" date="2011-01" db="EMBL/GenBank/DDBJ databases">
        <authorList>
            <person name="Muzny D."/>
            <person name="Qin X."/>
            <person name="Deng J."/>
            <person name="Jiang H."/>
            <person name="Liu Y."/>
            <person name="Qu J."/>
            <person name="Song X.-Z."/>
            <person name="Zhang L."/>
            <person name="Thornton R."/>
            <person name="Coyle M."/>
            <person name="Francisco L."/>
            <person name="Jackson L."/>
            <person name="Javaid M."/>
            <person name="Korchina V."/>
            <person name="Kovar C."/>
            <person name="Mata R."/>
            <person name="Mathew T."/>
            <person name="Ngo R."/>
            <person name="Nguyen L."/>
            <person name="Nguyen N."/>
            <person name="Okwuonu G."/>
            <person name="Ongeri F."/>
            <person name="Pham C."/>
            <person name="Simmons D."/>
            <person name="Wilczek-Boney K."/>
            <person name="Hale W."/>
            <person name="Jakkamsetti A."/>
            <person name="Pham P."/>
            <person name="Ruth R."/>
            <person name="San Lucas F."/>
            <person name="Warren J."/>
            <person name="Zhang J."/>
            <person name="Zhao Z."/>
            <person name="Zhou C."/>
            <person name="Zhu D."/>
            <person name="Lee S."/>
            <person name="Bess C."/>
            <person name="Blankenburg K."/>
            <person name="Forbes L."/>
            <person name="Fu Q."/>
            <person name="Gubbala S."/>
            <person name="Hirani K."/>
            <person name="Jayaseelan J.C."/>
            <person name="Lara F."/>
            <person name="Munidasa M."/>
            <person name="Palculict T."/>
            <person name="Patil S."/>
            <person name="Pu L.-L."/>
            <person name="Saada N."/>
            <person name="Tang L."/>
            <person name="Weissenberger G."/>
            <person name="Zhu Y."/>
            <person name="Hemphill L."/>
            <person name="Shang Y."/>
            <person name="Youmans B."/>
            <person name="Ayvaz T."/>
            <person name="Ross M."/>
            <person name="Santibanez J."/>
            <person name="Aqrawi P."/>
            <person name="Gross S."/>
            <person name="Joshi V."/>
            <person name="Fowler G."/>
            <person name="Nazareth L."/>
            <person name="Reid J."/>
            <person name="Worley K."/>
            <person name="Petrosino J."/>
            <person name="Highlander S."/>
            <person name="Gibbs R."/>
        </authorList>
    </citation>
    <scope>NUCLEOTIDE SEQUENCE [LARGE SCALE GENOMIC DNA]</scope>
    <source>
        <strain evidence="1 2">ATCC 33394</strain>
    </source>
</reference>
<organism evidence="1 2">
    <name type="scientific">Kingella denitrificans ATCC 33394</name>
    <dbReference type="NCBI Taxonomy" id="888741"/>
    <lineage>
        <taxon>Bacteria</taxon>
        <taxon>Pseudomonadati</taxon>
        <taxon>Pseudomonadota</taxon>
        <taxon>Betaproteobacteria</taxon>
        <taxon>Neisseriales</taxon>
        <taxon>Neisseriaceae</taxon>
        <taxon>Kingella</taxon>
    </lineage>
</organism>
<protein>
    <submittedName>
        <fullName evidence="1">Uncharacterized protein</fullName>
    </submittedName>
</protein>
<comment type="caution">
    <text evidence="1">The sequence shown here is derived from an EMBL/GenBank/DDBJ whole genome shotgun (WGS) entry which is preliminary data.</text>
</comment>
<sequence length="68" mass="7937">MVWEILRHKGVYCSSEYLAWRVSGQIFLRRRTAKSSLHPRQTESRVQAAFDYSANPFTASTNTSERWA</sequence>
<evidence type="ECO:0000313" key="2">
    <source>
        <dbReference type="Proteomes" id="UP000004088"/>
    </source>
</evidence>
<dbReference type="Proteomes" id="UP000004088">
    <property type="component" value="Unassembled WGS sequence"/>
</dbReference>
<keyword evidence="2" id="KW-1185">Reference proteome</keyword>
<gene>
    <name evidence="1" type="ORF">HMPREF9098_0013</name>
</gene>
<accession>F0EVX9</accession>
<proteinExistence type="predicted"/>
<name>F0EVX9_9NEIS</name>
<dbReference type="STRING" id="888741.HMPREF9098_0013"/>
<dbReference type="EMBL" id="AEWV01000001">
    <property type="protein sequence ID" value="EGC18564.1"/>
    <property type="molecule type" value="Genomic_DNA"/>
</dbReference>
<dbReference type="AlphaFoldDB" id="F0EVX9"/>
<dbReference type="HOGENOM" id="CLU_2788331_0_0_4"/>
<evidence type="ECO:0000313" key="1">
    <source>
        <dbReference type="EMBL" id="EGC18564.1"/>
    </source>
</evidence>